<organism evidence="2 3">
    <name type="scientific">Actinomadura napierensis</name>
    <dbReference type="NCBI Taxonomy" id="267854"/>
    <lineage>
        <taxon>Bacteria</taxon>
        <taxon>Bacillati</taxon>
        <taxon>Actinomycetota</taxon>
        <taxon>Actinomycetes</taxon>
        <taxon>Streptosporangiales</taxon>
        <taxon>Thermomonosporaceae</taxon>
        <taxon>Actinomadura</taxon>
    </lineage>
</organism>
<gene>
    <name evidence="2" type="ORF">GCM10009727_48500</name>
</gene>
<evidence type="ECO:0000259" key="1">
    <source>
        <dbReference type="Pfam" id="PF13193"/>
    </source>
</evidence>
<dbReference type="SUPFAM" id="SSF56801">
    <property type="entry name" value="Acetyl-CoA synthetase-like"/>
    <property type="match status" value="1"/>
</dbReference>
<dbReference type="Pfam" id="PF13193">
    <property type="entry name" value="AMP-binding_C"/>
    <property type="match status" value="1"/>
</dbReference>
<dbReference type="EMBL" id="BAAAMR010000044">
    <property type="protein sequence ID" value="GAA2146853.1"/>
    <property type="molecule type" value="Genomic_DNA"/>
</dbReference>
<dbReference type="InterPro" id="IPR025110">
    <property type="entry name" value="AMP-bd_C"/>
</dbReference>
<proteinExistence type="predicted"/>
<keyword evidence="3" id="KW-1185">Reference proteome</keyword>
<dbReference type="InterPro" id="IPR045851">
    <property type="entry name" value="AMP-bd_C_sf"/>
</dbReference>
<comment type="caution">
    <text evidence="2">The sequence shown here is derived from an EMBL/GenBank/DDBJ whole genome shotgun (WGS) entry which is preliminary data.</text>
</comment>
<feature type="domain" description="AMP-binding enzyme C-terminal" evidence="1">
    <location>
        <begin position="2"/>
        <end position="48"/>
    </location>
</feature>
<protein>
    <recommendedName>
        <fullName evidence="1">AMP-binding enzyme C-terminal domain-containing protein</fullName>
    </recommendedName>
</protein>
<evidence type="ECO:0000313" key="3">
    <source>
        <dbReference type="Proteomes" id="UP001501020"/>
    </source>
</evidence>
<dbReference type="Gene3D" id="3.30.300.30">
    <property type="match status" value="1"/>
</dbReference>
<dbReference type="Proteomes" id="UP001501020">
    <property type="component" value="Unassembled WGS sequence"/>
</dbReference>
<accession>A0ABN2ZSN4</accession>
<name>A0ABN2ZSN4_9ACTN</name>
<evidence type="ECO:0000313" key="2">
    <source>
        <dbReference type="EMBL" id="GAA2146853.1"/>
    </source>
</evidence>
<reference evidence="2 3" key="1">
    <citation type="journal article" date="2019" name="Int. J. Syst. Evol. Microbiol.">
        <title>The Global Catalogue of Microorganisms (GCM) 10K type strain sequencing project: providing services to taxonomists for standard genome sequencing and annotation.</title>
        <authorList>
            <consortium name="The Broad Institute Genomics Platform"/>
            <consortium name="The Broad Institute Genome Sequencing Center for Infectious Disease"/>
            <person name="Wu L."/>
            <person name="Ma J."/>
        </authorList>
    </citation>
    <scope>NUCLEOTIDE SEQUENCE [LARGE SCALE GENOMIC DNA]</scope>
    <source>
        <strain evidence="2 3">JCM 13850</strain>
    </source>
</reference>
<sequence>MAAIISLEPGRSLAPNDVISHVKGRLAGYKAPKRVVFVDVVPRGPNGKADYRAARQLAEADRHPML</sequence>